<dbReference type="PANTHER" id="PTHR32309">
    <property type="entry name" value="TYROSINE-PROTEIN KINASE"/>
    <property type="match status" value="1"/>
</dbReference>
<protein>
    <recommendedName>
        <fullName evidence="2">non-specific protein-tyrosine kinase</fullName>
        <ecNumber evidence="2">2.7.10.2</ecNumber>
    </recommendedName>
</protein>
<keyword evidence="11" id="KW-1185">Reference proteome</keyword>
<gene>
    <name evidence="10" type="ORF">VF724_03695</name>
</gene>
<name>A0ABU5ZE32_9BACL</name>
<comment type="similarity">
    <text evidence="1">Belongs to the CpsD/CapB family.</text>
</comment>
<dbReference type="RefSeq" id="WP_371752877.1">
    <property type="nucleotide sequence ID" value="NZ_JAYJLD010000004.1"/>
</dbReference>
<comment type="caution">
    <text evidence="10">The sequence shown here is derived from an EMBL/GenBank/DDBJ whole genome shotgun (WGS) entry which is preliminary data.</text>
</comment>
<evidence type="ECO:0000259" key="9">
    <source>
        <dbReference type="Pfam" id="PF13614"/>
    </source>
</evidence>
<dbReference type="InterPro" id="IPR005702">
    <property type="entry name" value="Wzc-like_C"/>
</dbReference>
<dbReference type="Gene3D" id="3.40.50.300">
    <property type="entry name" value="P-loop containing nucleotide triphosphate hydrolases"/>
    <property type="match status" value="1"/>
</dbReference>
<evidence type="ECO:0000313" key="10">
    <source>
        <dbReference type="EMBL" id="MEB3100759.1"/>
    </source>
</evidence>
<organism evidence="10 11">
    <name type="scientific">Ferviditalea candida</name>
    <dbReference type="NCBI Taxonomy" id="3108399"/>
    <lineage>
        <taxon>Bacteria</taxon>
        <taxon>Bacillati</taxon>
        <taxon>Bacillota</taxon>
        <taxon>Bacilli</taxon>
        <taxon>Bacillales</taxon>
        <taxon>Paenibacillaceae</taxon>
        <taxon>Ferviditalea</taxon>
    </lineage>
</organism>
<dbReference type="EC" id="2.7.10.2" evidence="2"/>
<keyword evidence="5 10" id="KW-0418">Kinase</keyword>
<evidence type="ECO:0000256" key="2">
    <source>
        <dbReference type="ARBA" id="ARBA00011903"/>
    </source>
</evidence>
<dbReference type="InterPro" id="IPR025669">
    <property type="entry name" value="AAA_dom"/>
</dbReference>
<evidence type="ECO:0000313" key="11">
    <source>
        <dbReference type="Proteomes" id="UP001310386"/>
    </source>
</evidence>
<dbReference type="InterPro" id="IPR050445">
    <property type="entry name" value="Bact_polysacc_biosynth/exp"/>
</dbReference>
<evidence type="ECO:0000256" key="1">
    <source>
        <dbReference type="ARBA" id="ARBA00007316"/>
    </source>
</evidence>
<evidence type="ECO:0000256" key="7">
    <source>
        <dbReference type="ARBA" id="ARBA00023137"/>
    </source>
</evidence>
<evidence type="ECO:0000256" key="3">
    <source>
        <dbReference type="ARBA" id="ARBA00022679"/>
    </source>
</evidence>
<evidence type="ECO:0000256" key="6">
    <source>
        <dbReference type="ARBA" id="ARBA00022840"/>
    </source>
</evidence>
<evidence type="ECO:0000256" key="8">
    <source>
        <dbReference type="ARBA" id="ARBA00051245"/>
    </source>
</evidence>
<dbReference type="Pfam" id="PF13614">
    <property type="entry name" value="AAA_31"/>
    <property type="match status" value="1"/>
</dbReference>
<comment type="catalytic activity">
    <reaction evidence="8">
        <text>L-tyrosyl-[protein] + ATP = O-phospho-L-tyrosyl-[protein] + ADP + H(+)</text>
        <dbReference type="Rhea" id="RHEA:10596"/>
        <dbReference type="Rhea" id="RHEA-COMP:10136"/>
        <dbReference type="Rhea" id="RHEA-COMP:20101"/>
        <dbReference type="ChEBI" id="CHEBI:15378"/>
        <dbReference type="ChEBI" id="CHEBI:30616"/>
        <dbReference type="ChEBI" id="CHEBI:46858"/>
        <dbReference type="ChEBI" id="CHEBI:61978"/>
        <dbReference type="ChEBI" id="CHEBI:456216"/>
        <dbReference type="EC" id="2.7.10.2"/>
    </reaction>
</comment>
<dbReference type="InterPro" id="IPR027417">
    <property type="entry name" value="P-loop_NTPase"/>
</dbReference>
<dbReference type="CDD" id="cd05387">
    <property type="entry name" value="BY-kinase"/>
    <property type="match status" value="1"/>
</dbReference>
<keyword evidence="3 10" id="KW-0808">Transferase</keyword>
<accession>A0ABU5ZE32</accession>
<evidence type="ECO:0000256" key="5">
    <source>
        <dbReference type="ARBA" id="ARBA00022777"/>
    </source>
</evidence>
<dbReference type="GO" id="GO:0004715">
    <property type="term" value="F:non-membrane spanning protein tyrosine kinase activity"/>
    <property type="evidence" value="ECO:0007669"/>
    <property type="project" value="UniProtKB-EC"/>
</dbReference>
<sequence>MRQAAAKNTFPKMIMQIHANSEIAEIYRSLRFNLECSAFDQNIRMITITSSNRGEGKTTTAVNLAAAVAQSGKKTVLIDANLRSPAVHLAFGMDNAGGLSEYLESRLAINDIIKDPFVINLSLITSGTVPATPSELLLSDRLHSLFAQLKQNYDVILIDTPPILNLTDAKLIAAASEGVLLVVEHGKLRQAAANKIKEDFALMKANLLGIVVNKINRRDVREYLP</sequence>
<keyword evidence="4" id="KW-0547">Nucleotide-binding</keyword>
<evidence type="ECO:0000256" key="4">
    <source>
        <dbReference type="ARBA" id="ARBA00022741"/>
    </source>
</evidence>
<dbReference type="PANTHER" id="PTHR32309:SF13">
    <property type="entry name" value="FERRIC ENTEROBACTIN TRANSPORT PROTEIN FEPE"/>
    <property type="match status" value="1"/>
</dbReference>
<dbReference type="SUPFAM" id="SSF52540">
    <property type="entry name" value="P-loop containing nucleoside triphosphate hydrolases"/>
    <property type="match status" value="1"/>
</dbReference>
<reference evidence="10" key="1">
    <citation type="submission" date="2023-12" db="EMBL/GenBank/DDBJ databases">
        <title>Fervidustalea candida gen. nov., sp. nov., a novel member of the family Paenibacillaceae isolated from a geothermal area.</title>
        <authorList>
            <person name="Li W.-J."/>
            <person name="Jiao J.-Y."/>
            <person name="Chen Y."/>
        </authorList>
    </citation>
    <scope>NUCLEOTIDE SEQUENCE</scope>
    <source>
        <strain evidence="10">SYSU GA230002</strain>
    </source>
</reference>
<dbReference type="Proteomes" id="UP001310386">
    <property type="component" value="Unassembled WGS sequence"/>
</dbReference>
<keyword evidence="7" id="KW-0829">Tyrosine-protein kinase</keyword>
<dbReference type="NCBIfam" id="TIGR01007">
    <property type="entry name" value="eps_fam"/>
    <property type="match status" value="1"/>
</dbReference>
<dbReference type="EMBL" id="JAYJLD010000004">
    <property type="protein sequence ID" value="MEB3100759.1"/>
    <property type="molecule type" value="Genomic_DNA"/>
</dbReference>
<keyword evidence="6" id="KW-0067">ATP-binding</keyword>
<feature type="domain" description="AAA" evidence="9">
    <location>
        <begin position="44"/>
        <end position="187"/>
    </location>
</feature>
<proteinExistence type="inferred from homology"/>